<feature type="non-terminal residue" evidence="2">
    <location>
        <position position="1"/>
    </location>
</feature>
<accession>A0A1M7ZKG1</accession>
<proteinExistence type="predicted"/>
<dbReference type="EMBL" id="FRXN01000009">
    <property type="protein sequence ID" value="SHO65400.1"/>
    <property type="molecule type" value="Genomic_DNA"/>
</dbReference>
<sequence>GNTITISGTPSVSGTFNYSIPVEGCLSSGVNATGTIVVNPVATISNMTGGACTDGSFSFVPTNGIDGSIPAGTTYSWSVPTVTGGMTGGVSGSGASDISGTLSNPTNSPQTATYLVTPTSGTCDGPQFTITITVDPITAITTQPDTMGEVECFGDGFSEISVSAIGGDLTYQWYSTSTPINSGGTAVSGATSANFTPPSTTLGSNYYYVVVTGNCGIESSDVSGEYIVTPPVTTVTNHPSTSDQTVCNGGTFSPLSVTAIGEGTVSYQWYSNTSNSNSGGTLITGATSDTYTPPTSTNGTTYYYVVANSDCGTVPTNVSGAFTVTPLTEITLEELDAQAICDGDTFDPISITATGTGTITYQWYSNATNSNSGGTLITGATADTYNPPATAAGTTTFYYVTVSSDCGPNVTSSVSGAFTVNPLPVPTFVTEPTSDICVGTSVTYTTQSGSGEHDYLWTIPGVSGTDYTITSGGIGSSDPTVTVTWLTDGSKDVSVSYTNANNCIATTTADNSLIVNPLPVPTFEVEPTAPVCVGSSVTYTTQSGSGESNYLWTIPGTSGVDYTITSGGNGTSDPTVTLTWLTDGSKDVSVSYTNANNCIATTTANNTLFVNPLPVPTFTTSPGANVCEQSDVTYTTQSGKSDYIWNIPGTEGTDYTITSGGTSSDETVILQWLTTGSQTVEVSYTEPSTGCIATSAASSTTDVEPFATVGATSVAFPSVCSNNPTLTPFTQPTTGVTGIGTPTGLPAGVTATFNSSTGNIEFSGNVSGAATGLYTYSIPLTGNCINGLEATGTIDVTPDYEITAISSVSATSIGGSATVTFYGDPAEMLNGTYELYYQIKQGGGSFSSPIAVTATVNNGKGTFSTTAINSNVDTYTVQLLSIKKSTDVCNIILTSLPTTYFGVCSAVFTSGTNTFYVPANVYSITIEVYGGGGGGDNGGAGGGAYSIRTNVPVTPGEPLAVITGAGGARNGNNNGGVSYVTRDSNIADQLANSLVYANGGNSGSNSNANKGVGGTFDTRYSGYNGSTVTGNPGGAGGGPLGGAGGANGGDGYSPGGGGGKASGQGGDGGSGLVVISYSCPDADNTDCVTVIDDGSKSGYTVLEYTCDDTWTAPEGLSEFTVYVGSGGGGGGSGEGSGGGGSGALIVQTFTTTNPYGLPAGTDFGIIVGAGGPGAGVGERPGTNGEASEFTGEIDGNSIDILVAGGGGGGSQLVNAGGHGSSGGGGGATPAPNKSFGAGGNAIPLTYTGTPDAVYNGNPGGNGDYNDPQNAIAGGGGGGLVPWKLPPANDGQNGKAAGAGQGEGGRGGDAINLALGDSLRYFGAGGGGIGEYFNGTEKIGEGGSSLLDGTKLGGDGNLDILNTSGIGYSGVNKTGSGGGAGYNGGGKGGDGVIYIVFTNFSILEVEYLYFEASYLESDRSGKLKWATSQEWENSHFEIERSINNVKNWEKIGEVEGAGYSSEAIEYEFIDKNLPVNGGMIYYRLKQVDFEGDFTYSVTRSIQANPKNGSGYWVAYPNPSGRTEYVNLSLLNPSVYQDEPIIVRISDFKGVSESYTVHSPEDVSNTVNYHLRNSDHGLFIIQLLWGKHEQQIKIIRK</sequence>
<evidence type="ECO:0000313" key="3">
    <source>
        <dbReference type="Proteomes" id="UP000184609"/>
    </source>
</evidence>
<dbReference type="Gene3D" id="2.60.40.2700">
    <property type="match status" value="3"/>
</dbReference>
<dbReference type="InterPro" id="IPR049304">
    <property type="entry name" value="Gly_rich_dom"/>
</dbReference>
<dbReference type="Pfam" id="PF21722">
    <property type="entry name" value="Gly_rich_2"/>
    <property type="match status" value="1"/>
</dbReference>
<dbReference type="STRING" id="1073327.SAMN04488108_4061"/>
<organism evidence="2 3">
    <name type="scientific">Algoriphagus zhangzhouensis</name>
    <dbReference type="NCBI Taxonomy" id="1073327"/>
    <lineage>
        <taxon>Bacteria</taxon>
        <taxon>Pseudomonadati</taxon>
        <taxon>Bacteroidota</taxon>
        <taxon>Cytophagia</taxon>
        <taxon>Cytophagales</taxon>
        <taxon>Cyclobacteriaceae</taxon>
        <taxon>Algoriphagus</taxon>
    </lineage>
</organism>
<name>A0A1M7ZKG1_9BACT</name>
<dbReference type="Proteomes" id="UP000184609">
    <property type="component" value="Unassembled WGS sequence"/>
</dbReference>
<evidence type="ECO:0000259" key="1">
    <source>
        <dbReference type="Pfam" id="PF21722"/>
    </source>
</evidence>
<feature type="domain" description="Glycine-rich" evidence="1">
    <location>
        <begin position="1109"/>
        <end position="1396"/>
    </location>
</feature>
<keyword evidence="3" id="KW-1185">Reference proteome</keyword>
<gene>
    <name evidence="2" type="ORF">SAMN04488108_4061</name>
</gene>
<reference evidence="3" key="1">
    <citation type="submission" date="2016-12" db="EMBL/GenBank/DDBJ databases">
        <authorList>
            <person name="Varghese N."/>
            <person name="Submissions S."/>
        </authorList>
    </citation>
    <scope>NUCLEOTIDE SEQUENCE [LARGE SCALE GENOMIC DNA]</scope>
    <source>
        <strain evidence="3">DSM 25035</strain>
    </source>
</reference>
<evidence type="ECO:0000313" key="2">
    <source>
        <dbReference type="EMBL" id="SHO65400.1"/>
    </source>
</evidence>
<protein>
    <recommendedName>
        <fullName evidence="1">Glycine-rich domain-containing protein</fullName>
    </recommendedName>
</protein>
<dbReference type="RefSeq" id="WP_342039407.1">
    <property type="nucleotide sequence ID" value="NZ_FRXN01000009.1"/>
</dbReference>